<evidence type="ECO:0000256" key="1">
    <source>
        <dbReference type="SAM" id="Coils"/>
    </source>
</evidence>
<dbReference type="AlphaFoldDB" id="A0A317N056"/>
<evidence type="ECO:0000313" key="2">
    <source>
        <dbReference type="EMBL" id="PWV64756.1"/>
    </source>
</evidence>
<dbReference type="RefSeq" id="WP_110017386.1">
    <property type="nucleotide sequence ID" value="NZ_QGTJ01000002.1"/>
</dbReference>
<comment type="caution">
    <text evidence="2">The sequence shown here is derived from an EMBL/GenBank/DDBJ whole genome shotgun (WGS) entry which is preliminary data.</text>
</comment>
<evidence type="ECO:0000313" key="3">
    <source>
        <dbReference type="Proteomes" id="UP000246569"/>
    </source>
</evidence>
<gene>
    <name evidence="2" type="ORF">C7443_102409</name>
</gene>
<dbReference type="OrthoDB" id="7182479at2"/>
<sequence length="289" mass="31042">MGQYLGRIEDDTAQALADAEQQLAALQRSREWELAKTAADAAGIVDPTPTSDAISLAMSVAEQDWVGAFLSGVSFIPYLGDAVAKPIKVARSTKAIAAIERQAAALAEQVAHYQDTAIRFAQRRMAAAAERARRVKAAAQRHVGNAKCASCNRFGSQLPKTGSWSGEKGHSRWTSDDGDVSLDYKEGYPDFSTSNPPSVYRSGDQEGIVEVEMAGNKSDFIKARNAMRKKIGDSNWPGSKDSAPEEYTWHHKEDGVTMILVNEKVHNKAISGAAHTGGVSIVDGSGSQF</sequence>
<keyword evidence="1" id="KW-0175">Coiled coil</keyword>
<dbReference type="Proteomes" id="UP000246569">
    <property type="component" value="Unassembled WGS sequence"/>
</dbReference>
<dbReference type="CDD" id="cd20745">
    <property type="entry name" value="FIX_RhsA_AHH_HNH-like"/>
    <property type="match status" value="1"/>
</dbReference>
<proteinExistence type="predicted"/>
<dbReference type="Pfam" id="PF14414">
    <property type="entry name" value="WHH"/>
    <property type="match status" value="1"/>
</dbReference>
<feature type="coiled-coil region" evidence="1">
    <location>
        <begin position="9"/>
        <end position="36"/>
    </location>
</feature>
<organism evidence="2 3">
    <name type="scientific">Plasticicumulans acidivorans</name>
    <dbReference type="NCBI Taxonomy" id="886464"/>
    <lineage>
        <taxon>Bacteria</taxon>
        <taxon>Pseudomonadati</taxon>
        <taxon>Pseudomonadota</taxon>
        <taxon>Gammaproteobacteria</taxon>
        <taxon>Candidatus Competibacteraceae</taxon>
        <taxon>Plasticicumulans</taxon>
    </lineage>
</organism>
<reference evidence="2 3" key="1">
    <citation type="submission" date="2018-05" db="EMBL/GenBank/DDBJ databases">
        <title>Genomic Encyclopedia of Type Strains, Phase IV (KMG-IV): sequencing the most valuable type-strain genomes for metagenomic binning, comparative biology and taxonomic classification.</title>
        <authorList>
            <person name="Goeker M."/>
        </authorList>
    </citation>
    <scope>NUCLEOTIDE SEQUENCE [LARGE SCALE GENOMIC DNA]</scope>
    <source>
        <strain evidence="2 3">DSM 23606</strain>
    </source>
</reference>
<protein>
    <submittedName>
        <fullName evidence="2">HNH/ENDO VII superfamily nuclease</fullName>
    </submittedName>
</protein>
<feature type="coiled-coil region" evidence="1">
    <location>
        <begin position="89"/>
        <end position="138"/>
    </location>
</feature>
<accession>A0A317N056</accession>
<name>A0A317N056_9GAMM</name>
<keyword evidence="3" id="KW-1185">Reference proteome</keyword>
<dbReference type="InterPro" id="IPR032869">
    <property type="entry name" value="WHH_dom_containing"/>
</dbReference>
<dbReference type="EMBL" id="QGTJ01000002">
    <property type="protein sequence ID" value="PWV64756.1"/>
    <property type="molecule type" value="Genomic_DNA"/>
</dbReference>